<dbReference type="InterPro" id="IPR027417">
    <property type="entry name" value="P-loop_NTPase"/>
</dbReference>
<dbReference type="GO" id="GO:0005886">
    <property type="term" value="C:plasma membrane"/>
    <property type="evidence" value="ECO:0007669"/>
    <property type="project" value="UniProtKB-SubCell"/>
</dbReference>
<dbReference type="Pfam" id="PF07517">
    <property type="entry name" value="SecA_DEAD"/>
    <property type="match status" value="1"/>
</dbReference>
<dbReference type="SUPFAM" id="SSF52540">
    <property type="entry name" value="P-loop containing nucleoside triphosphate hydrolases"/>
    <property type="match status" value="2"/>
</dbReference>
<evidence type="ECO:0000313" key="17">
    <source>
        <dbReference type="Proteomes" id="UP000463857"/>
    </source>
</evidence>
<feature type="domain" description="Helicase C-terminal" evidence="14">
    <location>
        <begin position="416"/>
        <end position="605"/>
    </location>
</feature>
<dbReference type="PROSITE" id="PS51192">
    <property type="entry name" value="HELICASE_ATP_BIND_1"/>
    <property type="match status" value="1"/>
</dbReference>
<dbReference type="GO" id="GO:0005829">
    <property type="term" value="C:cytosol"/>
    <property type="evidence" value="ECO:0007669"/>
    <property type="project" value="TreeGrafter"/>
</dbReference>
<evidence type="ECO:0000259" key="14">
    <source>
        <dbReference type="PROSITE" id="PS51194"/>
    </source>
</evidence>
<comment type="similarity">
    <text evidence="2 12">Belongs to the SecA family.</text>
</comment>
<evidence type="ECO:0000256" key="11">
    <source>
        <dbReference type="ARBA" id="ARBA00023136"/>
    </source>
</evidence>
<dbReference type="InterPro" id="IPR044722">
    <property type="entry name" value="SecA_SF2_C"/>
</dbReference>
<dbReference type="InterPro" id="IPR014018">
    <property type="entry name" value="SecA_motor_DEAD"/>
</dbReference>
<dbReference type="GO" id="GO:0043952">
    <property type="term" value="P:protein transport by the Sec complex"/>
    <property type="evidence" value="ECO:0007669"/>
    <property type="project" value="TreeGrafter"/>
</dbReference>
<keyword evidence="17" id="KW-1185">Reference proteome</keyword>
<dbReference type="RefSeq" id="WP_159542932.1">
    <property type="nucleotide sequence ID" value="NZ_CP047156.1"/>
</dbReference>
<dbReference type="InterPro" id="IPR011115">
    <property type="entry name" value="SecA_DEAD"/>
</dbReference>
<evidence type="ECO:0000256" key="1">
    <source>
        <dbReference type="ARBA" id="ARBA00004170"/>
    </source>
</evidence>
<sequence>MSSTQSHRLPTTRHGRAGAWFRRFRQVPGTEDLSRFTPLVEDAVRRRDELRELTDGDVSELAESITAPDPHDAASLVEFLAVASEVARRHLELEPFEVQLLAAAAMLHGRVADMATGEGKTLVGYLVAAGNALSGSRVHVLSANDYLARRDAASGAPFFTAFGLRAAAVSDDMPAEDRQAAYAADITYATAHQVGFDILRDRQRTADDPRLVPELDVAVVDELDAVLIDDAMVPLVLAGDAGTDDSDLALAAAVAELRAGTDYEVDPERRNASFTDAGIIALERRLGIEDLYDEEHTELLTAANVALHAEALVKRDVQYVVEDGRVQLVSDARGRVVERQRWPDGLHSAIERKEGVAVTAQAEVLDQVLVETVVRRYRSMTGMSGTALEAAERLSEDLQLRTGVVATNRPNVRVDEPDQLYATTEQRDAAAVARVAQAHLAGEPVLVGTRSISDSERFAELLSEQGIEARVLNAKNHAQEAEVIAAAGQAGAVTVSTQMAGRGVDIRLGKGVADTGGLLVIGLSRYDSSRLDGQLRGRAGRQGDPGRSVFYTSIEDEVVTDHLEIGHQPRAVRADGKITDRRFAKLYEHAQRVAEGKVLQLHRTTRQYHKVTDQHRASLLDTRERVLDDDAALLKYLEAIYKSKPELATYWSDPDRRDLARATVLYHLDRAWTDHLGMLTEVREGIHLRALARESPLDEFNLIAGRNFGKLGARTSREVRRTLKELRKSGGGLEDLGLRRPSSTWTYLITDNPFGSEADRLADFFGRVLRGGRAREVEHH</sequence>
<dbReference type="GO" id="GO:0008564">
    <property type="term" value="F:protein-exporting ATPase activity"/>
    <property type="evidence" value="ECO:0007669"/>
    <property type="project" value="UniProtKB-EC"/>
</dbReference>
<keyword evidence="6 12" id="KW-0547">Nucleotide-binding</keyword>
<dbReference type="SUPFAM" id="SSF81767">
    <property type="entry name" value="Pre-protein crosslinking domain of SecA"/>
    <property type="match status" value="1"/>
</dbReference>
<comment type="subcellular location">
    <subcellularLocation>
        <location evidence="12">Cell membrane</location>
        <topology evidence="12">Peripheral membrane protein</topology>
        <orientation evidence="12">Cytoplasmic side</orientation>
    </subcellularLocation>
    <subcellularLocation>
        <location evidence="12">Cytoplasm</location>
    </subcellularLocation>
    <subcellularLocation>
        <location evidence="1">Membrane</location>
        <topology evidence="1">Peripheral membrane protein</topology>
    </subcellularLocation>
    <text evidence="12">Distribution is 50-50.</text>
</comment>
<dbReference type="InterPro" id="IPR036266">
    <property type="entry name" value="SecA_Wing/Scaffold_sf"/>
</dbReference>
<evidence type="ECO:0000256" key="3">
    <source>
        <dbReference type="ARBA" id="ARBA00022448"/>
    </source>
</evidence>
<evidence type="ECO:0000256" key="5">
    <source>
        <dbReference type="ARBA" id="ARBA00022490"/>
    </source>
</evidence>
<dbReference type="Gene3D" id="3.40.50.300">
    <property type="entry name" value="P-loop containing nucleotide triphosphate hydrolases"/>
    <property type="match status" value="3"/>
</dbReference>
<dbReference type="InterPro" id="IPR000185">
    <property type="entry name" value="SecA"/>
</dbReference>
<dbReference type="SMART" id="SM00957">
    <property type="entry name" value="SecA_DEAD"/>
    <property type="match status" value="1"/>
</dbReference>
<evidence type="ECO:0000313" key="16">
    <source>
        <dbReference type="EMBL" id="QHB99428.1"/>
    </source>
</evidence>
<reference evidence="16 17" key="1">
    <citation type="journal article" date="2018" name="Int. J. Syst. Evol. Microbiol.">
        <title>Epidermidibacterium keratini gen. nov., sp. nov., a member of the family Sporichthyaceae, isolated from keratin epidermis.</title>
        <authorList>
            <person name="Lee D.G."/>
            <person name="Trujillo M.E."/>
            <person name="Kang S."/>
            <person name="Nam J.J."/>
            <person name="Kim Y.J."/>
        </authorList>
    </citation>
    <scope>NUCLEOTIDE SEQUENCE [LARGE SCALE GENOMIC DNA]</scope>
    <source>
        <strain evidence="16 17">EPI-7</strain>
    </source>
</reference>
<evidence type="ECO:0000256" key="4">
    <source>
        <dbReference type="ARBA" id="ARBA00022475"/>
    </source>
</evidence>
<keyword evidence="11 12" id="KW-0472">Membrane</keyword>
<dbReference type="HAMAP" id="MF_01382">
    <property type="entry name" value="SecA"/>
    <property type="match status" value="1"/>
</dbReference>
<dbReference type="GO" id="GO:0005524">
    <property type="term" value="F:ATP binding"/>
    <property type="evidence" value="ECO:0007669"/>
    <property type="project" value="UniProtKB-UniRule"/>
</dbReference>
<feature type="binding site" evidence="12">
    <location>
        <begin position="117"/>
        <end position="121"/>
    </location>
    <ligand>
        <name>ATP</name>
        <dbReference type="ChEBI" id="CHEBI:30616"/>
    </ligand>
</feature>
<dbReference type="InterPro" id="IPR011130">
    <property type="entry name" value="SecA_preprotein_X-link_dom"/>
</dbReference>
<dbReference type="Pfam" id="PF07516">
    <property type="entry name" value="SecA_SW"/>
    <property type="match status" value="1"/>
</dbReference>
<protein>
    <recommendedName>
        <fullName evidence="12">Protein translocase subunit SecA</fullName>
        <ecNumber evidence="12">7.4.2.8</ecNumber>
    </recommendedName>
</protein>
<dbReference type="PROSITE" id="PS51194">
    <property type="entry name" value="HELICASE_CTER"/>
    <property type="match status" value="1"/>
</dbReference>
<dbReference type="Proteomes" id="UP000463857">
    <property type="component" value="Chromosome"/>
</dbReference>
<evidence type="ECO:0000256" key="7">
    <source>
        <dbReference type="ARBA" id="ARBA00022840"/>
    </source>
</evidence>
<comment type="function">
    <text evidence="12">Part of the Sec protein translocase complex. Interacts with the SecYEG preprotein conducting channel. Has a central role in coupling the hydrolysis of ATP to the transfer of proteins into and across the cell membrane, serving as an ATP-driven molecular motor driving the stepwise translocation of polypeptide chains across the membrane.</text>
</comment>
<feature type="binding site" evidence="12">
    <location>
        <position position="505"/>
    </location>
    <ligand>
        <name>ATP</name>
        <dbReference type="ChEBI" id="CHEBI:30616"/>
    </ligand>
</feature>
<evidence type="ECO:0000256" key="6">
    <source>
        <dbReference type="ARBA" id="ARBA00022741"/>
    </source>
</evidence>
<keyword evidence="9 12" id="KW-1278">Translocase</keyword>
<dbReference type="FunFam" id="3.40.50.300:FF:000429">
    <property type="entry name" value="Preprotein translocase subunit SecA"/>
    <property type="match status" value="1"/>
</dbReference>
<dbReference type="Pfam" id="PF01043">
    <property type="entry name" value="SecA_PP_bind"/>
    <property type="match status" value="1"/>
</dbReference>
<dbReference type="NCBIfam" id="TIGR04221">
    <property type="entry name" value="SecA2_Mycobac"/>
    <property type="match status" value="1"/>
</dbReference>
<dbReference type="SUPFAM" id="SSF81886">
    <property type="entry name" value="Helical scaffold and wing domains of SecA"/>
    <property type="match status" value="1"/>
</dbReference>
<dbReference type="InterPro" id="IPR011116">
    <property type="entry name" value="SecA_Wing/Scaffold"/>
</dbReference>
<feature type="domain" description="Helicase ATP-binding" evidence="13">
    <location>
        <begin position="101"/>
        <end position="261"/>
    </location>
</feature>
<keyword evidence="5 12" id="KW-0963">Cytoplasm</keyword>
<organism evidence="16 17">
    <name type="scientific">Epidermidibacterium keratini</name>
    <dbReference type="NCBI Taxonomy" id="1891644"/>
    <lineage>
        <taxon>Bacteria</taxon>
        <taxon>Bacillati</taxon>
        <taxon>Actinomycetota</taxon>
        <taxon>Actinomycetes</taxon>
        <taxon>Sporichthyales</taxon>
        <taxon>Sporichthyaceae</taxon>
        <taxon>Epidermidibacterium</taxon>
    </lineage>
</organism>
<dbReference type="CDD" id="cd18803">
    <property type="entry name" value="SF2_C_secA"/>
    <property type="match status" value="1"/>
</dbReference>
<dbReference type="GO" id="GO:0031522">
    <property type="term" value="C:cell envelope Sec protein transport complex"/>
    <property type="evidence" value="ECO:0007669"/>
    <property type="project" value="TreeGrafter"/>
</dbReference>
<dbReference type="Gene3D" id="1.10.3060.10">
    <property type="entry name" value="Helical scaffold and wing domains of SecA"/>
    <property type="match status" value="1"/>
</dbReference>
<accession>A0A7L4YKS9</accession>
<dbReference type="PANTHER" id="PTHR30612">
    <property type="entry name" value="SECA INNER MEMBRANE COMPONENT OF SEC PROTEIN SECRETION SYSTEM"/>
    <property type="match status" value="1"/>
</dbReference>
<dbReference type="PANTHER" id="PTHR30612:SF0">
    <property type="entry name" value="CHLOROPLAST PROTEIN-TRANSPORTING ATPASE"/>
    <property type="match status" value="1"/>
</dbReference>
<evidence type="ECO:0000259" key="13">
    <source>
        <dbReference type="PROSITE" id="PS51192"/>
    </source>
</evidence>
<dbReference type="InterPro" id="IPR026389">
    <property type="entry name" value="SecA_Actinobact-type"/>
</dbReference>
<dbReference type="EMBL" id="CP047156">
    <property type="protein sequence ID" value="QHB99428.1"/>
    <property type="molecule type" value="Genomic_DNA"/>
</dbReference>
<dbReference type="PRINTS" id="PR00906">
    <property type="entry name" value="SECA"/>
</dbReference>
<dbReference type="InterPro" id="IPR036670">
    <property type="entry name" value="SecA_X-link_sf"/>
</dbReference>
<evidence type="ECO:0000256" key="10">
    <source>
        <dbReference type="ARBA" id="ARBA00023010"/>
    </source>
</evidence>
<keyword evidence="10 12" id="KW-0811">Translocation</keyword>
<dbReference type="SMART" id="SM00958">
    <property type="entry name" value="SecA_PP_bind"/>
    <property type="match status" value="1"/>
</dbReference>
<dbReference type="GO" id="GO:0017038">
    <property type="term" value="P:protein import"/>
    <property type="evidence" value="ECO:0007669"/>
    <property type="project" value="InterPro"/>
</dbReference>
<proteinExistence type="inferred from homology"/>
<evidence type="ECO:0000259" key="15">
    <source>
        <dbReference type="PROSITE" id="PS51196"/>
    </source>
</evidence>
<dbReference type="KEGG" id="eke:EK0264_03445"/>
<comment type="catalytic activity">
    <reaction evidence="12">
        <text>ATP + H2O + cellular proteinSide 1 = ADP + phosphate + cellular proteinSide 2.</text>
        <dbReference type="EC" id="7.4.2.8"/>
    </reaction>
</comment>
<keyword evidence="7 12" id="KW-0067">ATP-binding</keyword>
<keyword evidence="4 12" id="KW-1003">Cell membrane</keyword>
<dbReference type="Gene3D" id="3.90.1440.10">
    <property type="entry name" value="SecA, preprotein cross-linking domain"/>
    <property type="match status" value="1"/>
</dbReference>
<gene>
    <name evidence="16" type="primary">secA2</name>
    <name evidence="12" type="synonym">secA</name>
    <name evidence="16" type="ORF">EK0264_03445</name>
</gene>
<feature type="binding site" evidence="12">
    <location>
        <position position="99"/>
    </location>
    <ligand>
        <name>ATP</name>
        <dbReference type="ChEBI" id="CHEBI:30616"/>
    </ligand>
</feature>
<dbReference type="Pfam" id="PF21090">
    <property type="entry name" value="P-loop_SecA"/>
    <property type="match status" value="2"/>
</dbReference>
<name>A0A7L4YKS9_9ACTN</name>
<dbReference type="OrthoDB" id="9805579at2"/>
<dbReference type="FunCoup" id="A0A7L4YKS9">
    <property type="interactions" value="24"/>
</dbReference>
<dbReference type="GO" id="GO:0006605">
    <property type="term" value="P:protein targeting"/>
    <property type="evidence" value="ECO:0007669"/>
    <property type="project" value="UniProtKB-UniRule"/>
</dbReference>
<dbReference type="InterPro" id="IPR001650">
    <property type="entry name" value="Helicase_C-like"/>
</dbReference>
<evidence type="ECO:0000256" key="2">
    <source>
        <dbReference type="ARBA" id="ARBA00007650"/>
    </source>
</evidence>
<feature type="domain" description="SecA family profile" evidence="15">
    <location>
        <begin position="18"/>
        <end position="579"/>
    </location>
</feature>
<evidence type="ECO:0000256" key="8">
    <source>
        <dbReference type="ARBA" id="ARBA00022927"/>
    </source>
</evidence>
<dbReference type="EC" id="7.4.2.8" evidence="12"/>
<dbReference type="CDD" id="cd17928">
    <property type="entry name" value="DEXDc_SecA"/>
    <property type="match status" value="1"/>
</dbReference>
<dbReference type="PROSITE" id="PS51196">
    <property type="entry name" value="SECA_MOTOR_DEAD"/>
    <property type="match status" value="1"/>
</dbReference>
<dbReference type="GO" id="GO:0065002">
    <property type="term" value="P:intracellular protein transmembrane transport"/>
    <property type="evidence" value="ECO:0007669"/>
    <property type="project" value="UniProtKB-UniRule"/>
</dbReference>
<evidence type="ECO:0000256" key="12">
    <source>
        <dbReference type="HAMAP-Rule" id="MF_01382"/>
    </source>
</evidence>
<dbReference type="InParanoid" id="A0A7L4YKS9"/>
<dbReference type="AlphaFoldDB" id="A0A7L4YKS9"/>
<dbReference type="InterPro" id="IPR014001">
    <property type="entry name" value="Helicase_ATP-bd"/>
</dbReference>
<dbReference type="InterPro" id="IPR020937">
    <property type="entry name" value="SecA_CS"/>
</dbReference>
<comment type="subunit">
    <text evidence="12">Monomer and homodimer. Part of the essential Sec protein translocation apparatus which comprises SecA, SecYEG and auxiliary proteins SecDF. Other proteins may also be involved.</text>
</comment>
<keyword evidence="8 12" id="KW-0653">Protein transport</keyword>
<dbReference type="PROSITE" id="PS01312">
    <property type="entry name" value="SECA"/>
    <property type="match status" value="1"/>
</dbReference>
<keyword evidence="3 12" id="KW-0813">Transport</keyword>
<evidence type="ECO:0000256" key="9">
    <source>
        <dbReference type="ARBA" id="ARBA00022967"/>
    </source>
</evidence>